<protein>
    <submittedName>
        <fullName evidence="5">ABC transporter substrate-binding protein</fullName>
    </submittedName>
</protein>
<dbReference type="GeneID" id="58921370"/>
<evidence type="ECO:0000256" key="1">
    <source>
        <dbReference type="ARBA" id="ARBA00010333"/>
    </source>
</evidence>
<dbReference type="Pfam" id="PF00497">
    <property type="entry name" value="SBP_bac_3"/>
    <property type="match status" value="1"/>
</dbReference>
<proteinExistence type="inferred from homology"/>
<feature type="signal peptide" evidence="3">
    <location>
        <begin position="1"/>
        <end position="21"/>
    </location>
</feature>
<evidence type="ECO:0000259" key="4">
    <source>
        <dbReference type="SMART" id="SM00062"/>
    </source>
</evidence>
<dbReference type="STRING" id="646.BJD16_09540"/>
<evidence type="ECO:0000313" key="5">
    <source>
        <dbReference type="EMBL" id="OHY95207.1"/>
    </source>
</evidence>
<evidence type="ECO:0000256" key="2">
    <source>
        <dbReference type="ARBA" id="ARBA00022729"/>
    </source>
</evidence>
<name>A0A1S2D4F2_AERSO</name>
<dbReference type="OrthoDB" id="2509690at2"/>
<reference evidence="5 6" key="1">
    <citation type="submission" date="2016-09" db="EMBL/GenBank/DDBJ databases">
        <title>Draft Genome Sequence of Aeromonas sobria Strain 08005, Isolated from Sick Rana catesbeiana.</title>
        <authorList>
            <person name="Yang Q."/>
        </authorList>
    </citation>
    <scope>NUCLEOTIDE SEQUENCE [LARGE SCALE GENOMIC DNA]</scope>
    <source>
        <strain evidence="5 6">08005</strain>
    </source>
</reference>
<dbReference type="PANTHER" id="PTHR35936:SF35">
    <property type="entry name" value="L-CYSTINE-BINDING PROTEIN TCYJ"/>
    <property type="match status" value="1"/>
</dbReference>
<dbReference type="Proteomes" id="UP000179934">
    <property type="component" value="Unassembled WGS sequence"/>
</dbReference>
<dbReference type="SMART" id="SM00062">
    <property type="entry name" value="PBPb"/>
    <property type="match status" value="1"/>
</dbReference>
<evidence type="ECO:0000256" key="3">
    <source>
        <dbReference type="SAM" id="SignalP"/>
    </source>
</evidence>
<feature type="chain" id="PRO_5010386526" evidence="3">
    <location>
        <begin position="22"/>
        <end position="249"/>
    </location>
</feature>
<keyword evidence="2 3" id="KW-0732">Signal</keyword>
<dbReference type="SUPFAM" id="SSF53850">
    <property type="entry name" value="Periplasmic binding protein-like II"/>
    <property type="match status" value="1"/>
</dbReference>
<dbReference type="Gene3D" id="3.40.190.10">
    <property type="entry name" value="Periplasmic binding protein-like II"/>
    <property type="match status" value="2"/>
</dbReference>
<gene>
    <name evidence="5" type="ORF">BJD16_09540</name>
</gene>
<dbReference type="EMBL" id="MKFU01000004">
    <property type="protein sequence ID" value="OHY95207.1"/>
    <property type="molecule type" value="Genomic_DNA"/>
</dbReference>
<sequence>MRVRLGSVILWGLLMWQSALAAPAPELKMAYFDDFAPYSWRDEQGKMRGLMIDVMDRVAGQMGLRVTHQGYPWQRAQKMVRMAQADGFVTIATRERRSYTLIVDEPVTMTVMTIFTQLGHPQMAGFQRASRLSDLKTFTFLDYLGNGWGKENLAGFRVHLTINVDNVFKMLAAGRGDLMVTDPLVARFKLNELGLSGQVVEVPLLLASTPFNLCIGNHSRFNIRIAEFNRALQQLRQSGELARIVARYR</sequence>
<dbReference type="RefSeq" id="WP_042019213.1">
    <property type="nucleotide sequence ID" value="NZ_CDBW01000006.1"/>
</dbReference>
<evidence type="ECO:0000313" key="6">
    <source>
        <dbReference type="Proteomes" id="UP000179934"/>
    </source>
</evidence>
<organism evidence="5 6">
    <name type="scientific">Aeromonas sobria</name>
    <dbReference type="NCBI Taxonomy" id="646"/>
    <lineage>
        <taxon>Bacteria</taxon>
        <taxon>Pseudomonadati</taxon>
        <taxon>Pseudomonadota</taxon>
        <taxon>Gammaproteobacteria</taxon>
        <taxon>Aeromonadales</taxon>
        <taxon>Aeromonadaceae</taxon>
        <taxon>Aeromonas</taxon>
    </lineage>
</organism>
<dbReference type="AlphaFoldDB" id="A0A1S2D4F2"/>
<dbReference type="PANTHER" id="PTHR35936">
    <property type="entry name" value="MEMBRANE-BOUND LYTIC MUREIN TRANSGLYCOSYLASE F"/>
    <property type="match status" value="1"/>
</dbReference>
<feature type="domain" description="Solute-binding protein family 3/N-terminal" evidence="4">
    <location>
        <begin position="26"/>
        <end position="249"/>
    </location>
</feature>
<accession>A0A1S2D4F2</accession>
<dbReference type="InterPro" id="IPR001638">
    <property type="entry name" value="Solute-binding_3/MltF_N"/>
</dbReference>
<comment type="caution">
    <text evidence="5">The sequence shown here is derived from an EMBL/GenBank/DDBJ whole genome shotgun (WGS) entry which is preliminary data.</text>
</comment>
<comment type="similarity">
    <text evidence="1">Belongs to the bacterial solute-binding protein 3 family.</text>
</comment>